<name>A0A1G6MRR4_9GAMM</name>
<dbReference type="GeneID" id="83640423"/>
<organism evidence="1 2">
    <name type="scientific">Ectopseudomonas chengduensis</name>
    <dbReference type="NCBI Taxonomy" id="489632"/>
    <lineage>
        <taxon>Bacteria</taxon>
        <taxon>Pseudomonadati</taxon>
        <taxon>Pseudomonadota</taxon>
        <taxon>Gammaproteobacteria</taxon>
        <taxon>Pseudomonadales</taxon>
        <taxon>Pseudomonadaceae</taxon>
        <taxon>Ectopseudomonas</taxon>
    </lineage>
</organism>
<keyword evidence="2" id="KW-1185">Reference proteome</keyword>
<sequence>MPRSLCLTRQCLGLVTRIECVIKPLAGDNGRWTLLCAAGMSGAQPSAIKAQGPFYGPSVAEGALTAIAESLVLQGYVECCEPPIWCLHLQAELRRVNGERHSHGGVFQPQPETDGQS</sequence>
<dbReference type="RefSeq" id="WP_017678035.1">
    <property type="nucleotide sequence ID" value="NZ_FMZQ01000004.1"/>
</dbReference>
<reference evidence="2" key="1">
    <citation type="submission" date="2016-10" db="EMBL/GenBank/DDBJ databases">
        <authorList>
            <person name="Varghese N."/>
            <person name="Submissions S."/>
        </authorList>
    </citation>
    <scope>NUCLEOTIDE SEQUENCE [LARGE SCALE GENOMIC DNA]</scope>
    <source>
        <strain evidence="2">DSM 26382</strain>
    </source>
</reference>
<dbReference type="EMBL" id="FMZQ01000004">
    <property type="protein sequence ID" value="SDC58253.1"/>
    <property type="molecule type" value="Genomic_DNA"/>
</dbReference>
<dbReference type="Pfam" id="PF24876">
    <property type="entry name" value="PA4575"/>
    <property type="match status" value="1"/>
</dbReference>
<proteinExistence type="predicted"/>
<evidence type="ECO:0000313" key="2">
    <source>
        <dbReference type="Proteomes" id="UP000199467"/>
    </source>
</evidence>
<protein>
    <submittedName>
        <fullName evidence="1">Uncharacterized protein</fullName>
    </submittedName>
</protein>
<evidence type="ECO:0000313" key="1">
    <source>
        <dbReference type="EMBL" id="SDC58253.1"/>
    </source>
</evidence>
<dbReference type="Proteomes" id="UP000199467">
    <property type="component" value="Unassembled WGS sequence"/>
</dbReference>
<dbReference type="AlphaFoldDB" id="A0A1G6MRR4"/>
<dbReference type="InterPro" id="IPR056903">
    <property type="entry name" value="PA4575-like"/>
</dbReference>
<gene>
    <name evidence="1" type="ORF">SAMN05216576_104172</name>
</gene>
<accession>A0A1G6MRR4</accession>